<gene>
    <name evidence="1" type="ORF">MTP09_09420</name>
</gene>
<dbReference type="Proteomes" id="UP000831460">
    <property type="component" value="Chromosome"/>
</dbReference>
<proteinExistence type="predicted"/>
<evidence type="ECO:0000313" key="1">
    <source>
        <dbReference type="EMBL" id="UOE40139.1"/>
    </source>
</evidence>
<reference evidence="1 2" key="1">
    <citation type="submission" date="2022-03" db="EMBL/GenBank/DDBJ databases">
        <title>Chryseobacterium sp. isolated from particulate matters in swine house.</title>
        <authorList>
            <person name="Won M."/>
            <person name="Kim S.-J."/>
            <person name="Kwon S.-W."/>
        </authorList>
    </citation>
    <scope>NUCLEOTIDE SEQUENCE [LARGE SCALE GENOMIC DNA]</scope>
    <source>
        <strain evidence="1 2">SC2-2</strain>
    </source>
</reference>
<evidence type="ECO:0008006" key="3">
    <source>
        <dbReference type="Google" id="ProtNLM"/>
    </source>
</evidence>
<sequence length="145" mass="17417">MKYKKIKPQNFSEEELREIWKTEYCQKKIMTFDGILVQFFDQMFDHCFFESDNRRKKDKSILSLNRLEKIFWIKDTLQDPDAILKEGWNSKTGSYESSRRVALVKNNYIVVIIIFNPLKARFVTAYEVNNDENLEKILASPDYRK</sequence>
<evidence type="ECO:0000313" key="2">
    <source>
        <dbReference type="Proteomes" id="UP000831460"/>
    </source>
</evidence>
<dbReference type="RefSeq" id="WP_243548165.1">
    <property type="nucleotide sequence ID" value="NZ_CP094532.1"/>
</dbReference>
<organism evidence="1 2">
    <name type="scientific">Chryseobacterium suipulveris</name>
    <dbReference type="NCBI Taxonomy" id="2929800"/>
    <lineage>
        <taxon>Bacteria</taxon>
        <taxon>Pseudomonadati</taxon>
        <taxon>Bacteroidota</taxon>
        <taxon>Flavobacteriia</taxon>
        <taxon>Flavobacteriales</taxon>
        <taxon>Weeksellaceae</taxon>
        <taxon>Chryseobacterium group</taxon>
        <taxon>Chryseobacterium</taxon>
    </lineage>
</organism>
<keyword evidence="2" id="KW-1185">Reference proteome</keyword>
<accession>A0ABY4BMY8</accession>
<protein>
    <recommendedName>
        <fullName evidence="3">Addiction module toxin RelE</fullName>
    </recommendedName>
</protein>
<name>A0ABY4BMY8_9FLAO</name>
<dbReference type="EMBL" id="CP094532">
    <property type="protein sequence ID" value="UOE40139.1"/>
    <property type="molecule type" value="Genomic_DNA"/>
</dbReference>